<dbReference type="PANTHER" id="PTHR22603:SF66">
    <property type="entry name" value="ETHANOLAMINE KINASE"/>
    <property type="match status" value="1"/>
</dbReference>
<comment type="caution">
    <text evidence="1">The sequence shown here is derived from an EMBL/GenBank/DDBJ whole genome shotgun (WGS) entry which is preliminary data.</text>
</comment>
<organism evidence="1 2">
    <name type="scientific">Sulfobacillus benefaciens</name>
    <dbReference type="NCBI Taxonomy" id="453960"/>
    <lineage>
        <taxon>Bacteria</taxon>
        <taxon>Bacillati</taxon>
        <taxon>Bacillota</taxon>
        <taxon>Clostridia</taxon>
        <taxon>Eubacteriales</taxon>
        <taxon>Clostridiales Family XVII. Incertae Sedis</taxon>
        <taxon>Sulfobacillus</taxon>
    </lineage>
</organism>
<dbReference type="GO" id="GO:0005737">
    <property type="term" value="C:cytoplasm"/>
    <property type="evidence" value="ECO:0007669"/>
    <property type="project" value="TreeGrafter"/>
</dbReference>
<gene>
    <name evidence="1" type="ORF">C7B46_06975</name>
</gene>
<reference evidence="1 2" key="1">
    <citation type="journal article" date="2014" name="BMC Genomics">
        <title>Comparison of environmental and isolate Sulfobacillus genomes reveals diverse carbon, sulfur, nitrogen, and hydrogen metabolisms.</title>
        <authorList>
            <person name="Justice N.B."/>
            <person name="Norman A."/>
            <person name="Brown C.T."/>
            <person name="Singh A."/>
            <person name="Thomas B.C."/>
            <person name="Banfield J.F."/>
        </authorList>
    </citation>
    <scope>NUCLEOTIDE SEQUENCE [LARGE SCALE GENOMIC DNA]</scope>
    <source>
        <strain evidence="1">AMDSBA4</strain>
    </source>
</reference>
<dbReference type="AlphaFoldDB" id="A0A2T2XHY4"/>
<dbReference type="InterPro" id="IPR011009">
    <property type="entry name" value="Kinase-like_dom_sf"/>
</dbReference>
<dbReference type="GO" id="GO:0006646">
    <property type="term" value="P:phosphatidylethanolamine biosynthetic process"/>
    <property type="evidence" value="ECO:0007669"/>
    <property type="project" value="TreeGrafter"/>
</dbReference>
<dbReference type="Pfam" id="PF01633">
    <property type="entry name" value="Choline_kinase"/>
    <property type="match status" value="1"/>
</dbReference>
<dbReference type="SUPFAM" id="SSF56112">
    <property type="entry name" value="Protein kinase-like (PK-like)"/>
    <property type="match status" value="1"/>
</dbReference>
<evidence type="ECO:0000313" key="1">
    <source>
        <dbReference type="EMBL" id="PSR34133.1"/>
    </source>
</evidence>
<name>A0A2T2XHY4_9FIRM</name>
<sequence>MTSLSDDLEQMLKTLIPAWRPHSLGVTKISGGMTNENFWVQVAEEAFFVRLGSEGAEQLGIDRDVEYVSTVTAGELGVAPLVRYYLRDQRILITNYVVGRTLSSNDLAQPRRMAQVVELLQKIHHTTPKVKSFSVFHVIRHYWELVRNTPLIDRQAMEAALTIAQRVEACLPVQPSALCHNDLLAANFVLDSKDDRMWLVDWEYAGLGTPYFDLGNFASNQQLLPPQEETLARLYFKESDVQPHVAAIRLMRVMSDLREALWGSVQRLVSQLDFDFEQYARRHFYRVQKAVQSAAVEQALQILE</sequence>
<evidence type="ECO:0000313" key="2">
    <source>
        <dbReference type="Proteomes" id="UP000242972"/>
    </source>
</evidence>
<dbReference type="Gene3D" id="3.30.200.20">
    <property type="entry name" value="Phosphorylase Kinase, domain 1"/>
    <property type="match status" value="1"/>
</dbReference>
<accession>A0A2T2XHY4</accession>
<protein>
    <submittedName>
        <fullName evidence="1">Uncharacterized protein</fullName>
    </submittedName>
</protein>
<dbReference type="PANTHER" id="PTHR22603">
    <property type="entry name" value="CHOLINE/ETHANOALAMINE KINASE"/>
    <property type="match status" value="1"/>
</dbReference>
<dbReference type="Proteomes" id="UP000242972">
    <property type="component" value="Unassembled WGS sequence"/>
</dbReference>
<dbReference type="GO" id="GO:0004305">
    <property type="term" value="F:ethanolamine kinase activity"/>
    <property type="evidence" value="ECO:0007669"/>
    <property type="project" value="TreeGrafter"/>
</dbReference>
<dbReference type="CDD" id="cd05151">
    <property type="entry name" value="ChoK-like"/>
    <property type="match status" value="1"/>
</dbReference>
<dbReference type="Gene3D" id="3.90.1200.10">
    <property type="match status" value="1"/>
</dbReference>
<dbReference type="EMBL" id="PXYW01000012">
    <property type="protein sequence ID" value="PSR34133.1"/>
    <property type="molecule type" value="Genomic_DNA"/>
</dbReference>
<proteinExistence type="predicted"/>